<dbReference type="PANTHER" id="PTHR43133:SF62">
    <property type="entry name" value="RNA POLYMERASE SIGMA FACTOR SIGZ"/>
    <property type="match status" value="1"/>
</dbReference>
<evidence type="ECO:0000259" key="5">
    <source>
        <dbReference type="Pfam" id="PF04542"/>
    </source>
</evidence>
<organism evidence="7 8">
    <name type="scientific">Hoeflea halophila</name>
    <dbReference type="NCBI Taxonomy" id="714899"/>
    <lineage>
        <taxon>Bacteria</taxon>
        <taxon>Pseudomonadati</taxon>
        <taxon>Pseudomonadota</taxon>
        <taxon>Alphaproteobacteria</taxon>
        <taxon>Hyphomicrobiales</taxon>
        <taxon>Rhizobiaceae</taxon>
        <taxon>Hoeflea</taxon>
    </lineage>
</organism>
<dbReference type="EMBL" id="OCPC01000004">
    <property type="protein sequence ID" value="SOE17997.1"/>
    <property type="molecule type" value="Genomic_DNA"/>
</dbReference>
<comment type="similarity">
    <text evidence="1">Belongs to the sigma-70 factor family. ECF subfamily.</text>
</comment>
<evidence type="ECO:0000256" key="1">
    <source>
        <dbReference type="ARBA" id="ARBA00010641"/>
    </source>
</evidence>
<keyword evidence="4" id="KW-0804">Transcription</keyword>
<evidence type="ECO:0000256" key="2">
    <source>
        <dbReference type="ARBA" id="ARBA00023015"/>
    </source>
</evidence>
<evidence type="ECO:0000259" key="6">
    <source>
        <dbReference type="Pfam" id="PF08281"/>
    </source>
</evidence>
<keyword evidence="3" id="KW-0731">Sigma factor</keyword>
<dbReference type="InterPro" id="IPR014284">
    <property type="entry name" value="RNA_pol_sigma-70_dom"/>
</dbReference>
<dbReference type="GO" id="GO:0016987">
    <property type="term" value="F:sigma factor activity"/>
    <property type="evidence" value="ECO:0007669"/>
    <property type="project" value="UniProtKB-KW"/>
</dbReference>
<dbReference type="Proteomes" id="UP000219465">
    <property type="component" value="Unassembled WGS sequence"/>
</dbReference>
<dbReference type="InterPro" id="IPR013324">
    <property type="entry name" value="RNA_pol_sigma_r3/r4-like"/>
</dbReference>
<dbReference type="Pfam" id="PF08281">
    <property type="entry name" value="Sigma70_r4_2"/>
    <property type="match status" value="1"/>
</dbReference>
<dbReference type="NCBIfam" id="NF009167">
    <property type="entry name" value="PRK12514.1"/>
    <property type="match status" value="1"/>
</dbReference>
<accession>A0A286ID95</accession>
<dbReference type="GO" id="GO:0006352">
    <property type="term" value="P:DNA-templated transcription initiation"/>
    <property type="evidence" value="ECO:0007669"/>
    <property type="project" value="InterPro"/>
</dbReference>
<evidence type="ECO:0000256" key="3">
    <source>
        <dbReference type="ARBA" id="ARBA00023082"/>
    </source>
</evidence>
<dbReference type="NCBIfam" id="TIGR02937">
    <property type="entry name" value="sigma70-ECF"/>
    <property type="match status" value="1"/>
</dbReference>
<feature type="domain" description="RNA polymerase sigma factor 70 region 4 type 2" evidence="6">
    <location>
        <begin position="141"/>
        <end position="193"/>
    </location>
</feature>
<dbReference type="SUPFAM" id="SSF88946">
    <property type="entry name" value="Sigma2 domain of RNA polymerase sigma factors"/>
    <property type="match status" value="1"/>
</dbReference>
<dbReference type="InterPro" id="IPR007627">
    <property type="entry name" value="RNA_pol_sigma70_r2"/>
</dbReference>
<dbReference type="GO" id="GO:0003677">
    <property type="term" value="F:DNA binding"/>
    <property type="evidence" value="ECO:0007669"/>
    <property type="project" value="InterPro"/>
</dbReference>
<dbReference type="AlphaFoldDB" id="A0A286ID95"/>
<dbReference type="InterPro" id="IPR013249">
    <property type="entry name" value="RNA_pol_sigma70_r4_t2"/>
</dbReference>
<evidence type="ECO:0000313" key="8">
    <source>
        <dbReference type="Proteomes" id="UP000219465"/>
    </source>
</evidence>
<evidence type="ECO:0000256" key="4">
    <source>
        <dbReference type="ARBA" id="ARBA00023163"/>
    </source>
</evidence>
<dbReference type="CDD" id="cd06171">
    <property type="entry name" value="Sigma70_r4"/>
    <property type="match status" value="1"/>
</dbReference>
<dbReference type="InterPro" id="IPR013325">
    <property type="entry name" value="RNA_pol_sigma_r2"/>
</dbReference>
<sequence>MRWSRKADNDGSDKRGTYSNMSQDELSGLIARTALGDRAAFSSLYSQTSAKLFGVTLRILKDRAQAEDALQEVYVRIWRRAGSFRVGQASAMAWLTTIARNQAIDLIRARQPATLEYDEAPEVADAAPDPEARAVLSGESRRIDSCLSELDPDRATAVVAAYVEGLSYQELAEQHAVPLNTMRTWLRRSLIKLRECMSR</sequence>
<dbReference type="InterPro" id="IPR039425">
    <property type="entry name" value="RNA_pol_sigma-70-like"/>
</dbReference>
<dbReference type="Pfam" id="PF04542">
    <property type="entry name" value="Sigma70_r2"/>
    <property type="match status" value="1"/>
</dbReference>
<protein>
    <submittedName>
        <fullName evidence="7">RNA polymerase sigma-70 factor</fullName>
    </submittedName>
</protein>
<name>A0A286ID95_9HYPH</name>
<dbReference type="Gene3D" id="1.10.1740.10">
    <property type="match status" value="1"/>
</dbReference>
<dbReference type="InterPro" id="IPR036388">
    <property type="entry name" value="WH-like_DNA-bd_sf"/>
</dbReference>
<keyword evidence="8" id="KW-1185">Reference proteome</keyword>
<reference evidence="8" key="1">
    <citation type="submission" date="2017-08" db="EMBL/GenBank/DDBJ databases">
        <authorList>
            <person name="Varghese N."/>
            <person name="Submissions S."/>
        </authorList>
    </citation>
    <scope>NUCLEOTIDE SEQUENCE [LARGE SCALE GENOMIC DNA]</scope>
    <source>
        <strain evidence="8">KCTC 23107</strain>
    </source>
</reference>
<evidence type="ECO:0000313" key="7">
    <source>
        <dbReference type="EMBL" id="SOE17997.1"/>
    </source>
</evidence>
<gene>
    <name evidence="7" type="ORF">SAMN05877838_2905</name>
</gene>
<feature type="domain" description="RNA polymerase sigma-70 region 2" evidence="5">
    <location>
        <begin position="44"/>
        <end position="111"/>
    </location>
</feature>
<proteinExistence type="inferred from homology"/>
<dbReference type="PANTHER" id="PTHR43133">
    <property type="entry name" value="RNA POLYMERASE ECF-TYPE SIGMA FACTO"/>
    <property type="match status" value="1"/>
</dbReference>
<dbReference type="SUPFAM" id="SSF88659">
    <property type="entry name" value="Sigma3 and sigma4 domains of RNA polymerase sigma factors"/>
    <property type="match status" value="1"/>
</dbReference>
<dbReference type="Gene3D" id="1.10.10.10">
    <property type="entry name" value="Winged helix-like DNA-binding domain superfamily/Winged helix DNA-binding domain"/>
    <property type="match status" value="1"/>
</dbReference>
<keyword evidence="2" id="KW-0805">Transcription regulation</keyword>